<evidence type="ECO:0000313" key="3">
    <source>
        <dbReference type="Proteomes" id="UP000654720"/>
    </source>
</evidence>
<sequence>MAKGYGENFFTTFPPGERPTRPGIPGSSRQTTGKTTGKYRLAPGREESREPRQHDNSASTSPQLQEQVYTPCPRPYPTANKRRGNNAHSQLFYLYSTDIHVE</sequence>
<dbReference type="GeneID" id="93097224"/>
<dbReference type="Proteomes" id="UP000654720">
    <property type="component" value="Chromosome"/>
</dbReference>
<keyword evidence="3" id="KW-1185">Reference proteome</keyword>
<evidence type="ECO:0000256" key="1">
    <source>
        <dbReference type="SAM" id="MobiDB-lite"/>
    </source>
</evidence>
<dbReference type="EMBL" id="CP069450">
    <property type="protein sequence ID" value="QRO50018.1"/>
    <property type="molecule type" value="Genomic_DNA"/>
</dbReference>
<gene>
    <name evidence="2" type="ORF">I6J59_19495</name>
</gene>
<feature type="compositionally biased region" description="Polar residues" evidence="1">
    <location>
        <begin position="56"/>
        <end position="68"/>
    </location>
</feature>
<name>A0ABX7H5G1_9BACT</name>
<feature type="region of interest" description="Disordered" evidence="1">
    <location>
        <begin position="1"/>
        <end position="88"/>
    </location>
</feature>
<reference evidence="2 3" key="1">
    <citation type="submission" date="2021-02" db="EMBL/GenBank/DDBJ databases">
        <title>FDA dAtabase for Regulatory Grade micrObial Sequences (FDA-ARGOS): Supporting development and validation of Infectious Disease Dx tests.</title>
        <authorList>
            <person name="Carlson P."/>
            <person name="Fischbach M."/>
            <person name="Hastie J."/>
            <person name="Bilen M."/>
            <person name="Cheng A."/>
            <person name="Tallon L."/>
            <person name="Sadzewicz L."/>
            <person name="Zhao X."/>
            <person name="Boylan J."/>
            <person name="Ott S."/>
            <person name="Bowen H."/>
            <person name="Vavikolanu K."/>
            <person name="Mehta A."/>
            <person name="Aluvathingal J."/>
            <person name="Nadendla S."/>
            <person name="Yan Y."/>
            <person name="Sichtig H."/>
        </authorList>
    </citation>
    <scope>NUCLEOTIDE SEQUENCE [LARGE SCALE GENOMIC DNA]</scope>
    <source>
        <strain evidence="2 3">FDAARGOS_1229</strain>
    </source>
</reference>
<dbReference type="RefSeq" id="WP_157232706.1">
    <property type="nucleotide sequence ID" value="NZ_CAJKXH010000054.1"/>
</dbReference>
<protein>
    <submittedName>
        <fullName evidence="2">Uncharacterized protein</fullName>
    </submittedName>
</protein>
<accession>A0ABX7H5G1</accession>
<organism evidence="2 3">
    <name type="scientific">Butyricimonas virosa</name>
    <dbReference type="NCBI Taxonomy" id="544645"/>
    <lineage>
        <taxon>Bacteria</taxon>
        <taxon>Pseudomonadati</taxon>
        <taxon>Bacteroidota</taxon>
        <taxon>Bacteroidia</taxon>
        <taxon>Bacteroidales</taxon>
        <taxon>Odoribacteraceae</taxon>
        <taxon>Butyricimonas</taxon>
    </lineage>
</organism>
<feature type="compositionally biased region" description="Basic and acidic residues" evidence="1">
    <location>
        <begin position="43"/>
        <end position="55"/>
    </location>
</feature>
<evidence type="ECO:0000313" key="2">
    <source>
        <dbReference type="EMBL" id="QRO50018.1"/>
    </source>
</evidence>
<proteinExistence type="predicted"/>